<dbReference type="Pfam" id="PF00487">
    <property type="entry name" value="FA_desaturase"/>
    <property type="match status" value="2"/>
</dbReference>
<dbReference type="InterPro" id="IPR005804">
    <property type="entry name" value="FA_desaturase_dom"/>
</dbReference>
<proteinExistence type="predicted"/>
<keyword evidence="2" id="KW-0560">Oxidoreductase</keyword>
<dbReference type="OrthoDB" id="104711at2"/>
<dbReference type="EC" id="1.14.19.-" evidence="2"/>
<dbReference type="GO" id="GO:0016020">
    <property type="term" value="C:membrane"/>
    <property type="evidence" value="ECO:0007669"/>
    <property type="project" value="TreeGrafter"/>
</dbReference>
<protein>
    <submittedName>
        <fullName evidence="2">Stearoyl-CoA 9-desaturase</fullName>
        <ecNumber evidence="2">1.14.19.-</ecNumber>
    </submittedName>
</protein>
<dbReference type="GO" id="GO:0008610">
    <property type="term" value="P:lipid biosynthetic process"/>
    <property type="evidence" value="ECO:0007669"/>
    <property type="project" value="UniProtKB-ARBA"/>
</dbReference>
<dbReference type="GO" id="GO:0016717">
    <property type="term" value="F:oxidoreductase activity, acting on paired donors, with oxidation of a pair of donors resulting in the reduction of molecular oxygen to two molecules of water"/>
    <property type="evidence" value="ECO:0007669"/>
    <property type="project" value="TreeGrafter"/>
</dbReference>
<dbReference type="EMBL" id="CP045032">
    <property type="protein sequence ID" value="QFQ01424.1"/>
    <property type="molecule type" value="Genomic_DNA"/>
</dbReference>
<name>A0A5J6Z367_9CORY</name>
<dbReference type="PANTHER" id="PTHR19353">
    <property type="entry name" value="FATTY ACID DESATURASE 2"/>
    <property type="match status" value="1"/>
</dbReference>
<sequence>MAVQDIKAYAHLTDEDVEEIGRRLAEIEREHRESLGEKDAQYIRNLIRTQRTTDLAARVATILSPAAAIPAGAALGIAKILENLEIGHNVMHGQWDWMNDPEIHSSTWEWDNTGPSSGWKHSHNVVHHTYTNILGMDNDVGYGLLRVTRDRKWTPDMLLQPVKNVILASLFEYAVGFYDVELGRFFAGRQTWEETKPRLFETLRKVGKQVSKDYVAFPLVAGAAGYLLAGVGSGSGKKKGLFAKKSKLGWSGKKARRTRFAEAKHRATRAGQAALAANLLRNVWAYAVIFCGHFPDDVETFTKRTLEEESRSEWYLRQMLGSANFRGGKLLTVMSGNLNYQIEHHLFPDMPSNRLAAIGKKVEGIAEEFGLPYNTDSFPKQFLEVQRTLLKLSLPNSMLKADAFNAPEVRSDEAFTHVGGGYDEVRESTGHRELRKGLKMLKKLRPHNVLS</sequence>
<feature type="domain" description="Fatty acid desaturase" evidence="1">
    <location>
        <begin position="66"/>
        <end position="228"/>
    </location>
</feature>
<dbReference type="PANTHER" id="PTHR19353:SF19">
    <property type="entry name" value="DELTA(5) FATTY ACID DESATURASE C-RELATED"/>
    <property type="match status" value="1"/>
</dbReference>
<keyword evidence="3" id="KW-1185">Reference proteome</keyword>
<gene>
    <name evidence="2" type="primary">desA3</name>
    <name evidence="2" type="ORF">CUROG_00085</name>
</gene>
<organism evidence="2 3">
    <name type="scientific">Corynebacterium urogenitale</name>
    <dbReference type="NCBI Taxonomy" id="2487892"/>
    <lineage>
        <taxon>Bacteria</taxon>
        <taxon>Bacillati</taxon>
        <taxon>Actinomycetota</taxon>
        <taxon>Actinomycetes</taxon>
        <taxon>Mycobacteriales</taxon>
        <taxon>Corynebacteriaceae</taxon>
        <taxon>Corynebacterium</taxon>
    </lineage>
</organism>
<dbReference type="Proteomes" id="UP000326711">
    <property type="component" value="Chromosome"/>
</dbReference>
<dbReference type="AlphaFoldDB" id="A0A5J6Z367"/>
<reference evidence="3" key="1">
    <citation type="submission" date="2019-10" db="EMBL/GenBank/DDBJ databases">
        <title>Complete genome sequence of Corynebacterium urogenitalis DSM 108747, isolated from the genital tract of a cow.</title>
        <authorList>
            <person name="Ruckert C."/>
            <person name="Ballas P."/>
            <person name="Wagener K."/>
            <person name="Drillich M."/>
            <person name="Kaempfer P."/>
            <person name="Busse H.-J."/>
            <person name="Ehling-Schulz M."/>
        </authorList>
    </citation>
    <scope>NUCLEOTIDE SEQUENCE [LARGE SCALE GENOMIC DNA]</scope>
    <source>
        <strain evidence="3">LMM 1652</strain>
    </source>
</reference>
<feature type="domain" description="Fatty acid desaturase" evidence="1">
    <location>
        <begin position="278"/>
        <end position="375"/>
    </location>
</feature>
<evidence type="ECO:0000313" key="3">
    <source>
        <dbReference type="Proteomes" id="UP000326711"/>
    </source>
</evidence>
<dbReference type="KEGG" id="cuo:CUROG_00085"/>
<dbReference type="InterPro" id="IPR012171">
    <property type="entry name" value="Fatty_acid_desaturase"/>
</dbReference>
<evidence type="ECO:0000313" key="2">
    <source>
        <dbReference type="EMBL" id="QFQ01424.1"/>
    </source>
</evidence>
<accession>A0A5J6Z367</accession>
<evidence type="ECO:0000259" key="1">
    <source>
        <dbReference type="Pfam" id="PF00487"/>
    </source>
</evidence>
<dbReference type="CDD" id="cd03506">
    <property type="entry name" value="Delta6-FADS-like"/>
    <property type="match status" value="1"/>
</dbReference>
<dbReference type="RefSeq" id="WP_151901938.1">
    <property type="nucleotide sequence ID" value="NZ_CP045032.1"/>
</dbReference>